<dbReference type="AlphaFoldDB" id="A0A4R1BQW1"/>
<gene>
    <name evidence="4" type="ORF">E0L93_03985</name>
</gene>
<name>A0A4R1BQW1_9ACTN</name>
<dbReference type="InterPro" id="IPR057326">
    <property type="entry name" value="KR_dom"/>
</dbReference>
<dbReference type="SMART" id="SM00822">
    <property type="entry name" value="PKS_KR"/>
    <property type="match status" value="1"/>
</dbReference>
<evidence type="ECO:0000313" key="4">
    <source>
        <dbReference type="EMBL" id="TCJ19676.1"/>
    </source>
</evidence>
<dbReference type="PRINTS" id="PR00081">
    <property type="entry name" value="GDHRDH"/>
</dbReference>
<dbReference type="Pfam" id="PF13561">
    <property type="entry name" value="adh_short_C2"/>
    <property type="match status" value="1"/>
</dbReference>
<keyword evidence="5" id="KW-1185">Reference proteome</keyword>
<evidence type="ECO:0000256" key="2">
    <source>
        <dbReference type="ARBA" id="ARBA00023002"/>
    </source>
</evidence>
<dbReference type="PROSITE" id="PS00061">
    <property type="entry name" value="ADH_SHORT"/>
    <property type="match status" value="1"/>
</dbReference>
<dbReference type="FunFam" id="3.40.50.720:FF:000084">
    <property type="entry name" value="Short-chain dehydrogenase reductase"/>
    <property type="match status" value="1"/>
</dbReference>
<dbReference type="Proteomes" id="UP000295244">
    <property type="component" value="Unassembled WGS sequence"/>
</dbReference>
<dbReference type="PRINTS" id="PR00080">
    <property type="entry name" value="SDRFAMILY"/>
</dbReference>
<protein>
    <submittedName>
        <fullName evidence="4">3-oxoacyl-ACP reductase FabG</fullName>
    </submittedName>
</protein>
<dbReference type="InterPro" id="IPR020904">
    <property type="entry name" value="Sc_DH/Rdtase_CS"/>
</dbReference>
<dbReference type="RefSeq" id="WP_132688813.1">
    <property type="nucleotide sequence ID" value="NZ_SKBU01000007.1"/>
</dbReference>
<dbReference type="InterPro" id="IPR036291">
    <property type="entry name" value="NAD(P)-bd_dom_sf"/>
</dbReference>
<dbReference type="InterPro" id="IPR002347">
    <property type="entry name" value="SDR_fam"/>
</dbReference>
<dbReference type="OrthoDB" id="9775296at2"/>
<comment type="caution">
    <text evidence="4">The sequence shown here is derived from an EMBL/GenBank/DDBJ whole genome shotgun (WGS) entry which is preliminary data.</text>
</comment>
<dbReference type="PANTHER" id="PTHR43639">
    <property type="entry name" value="OXIDOREDUCTASE, SHORT-CHAIN DEHYDROGENASE/REDUCTASE FAMILY (AFU_ORTHOLOGUE AFUA_5G02870)"/>
    <property type="match status" value="1"/>
</dbReference>
<dbReference type="GO" id="GO:0016491">
    <property type="term" value="F:oxidoreductase activity"/>
    <property type="evidence" value="ECO:0007669"/>
    <property type="project" value="UniProtKB-KW"/>
</dbReference>
<dbReference type="Gene3D" id="3.40.50.720">
    <property type="entry name" value="NAD(P)-binding Rossmann-like Domain"/>
    <property type="match status" value="1"/>
</dbReference>
<evidence type="ECO:0000256" key="1">
    <source>
        <dbReference type="ARBA" id="ARBA00006484"/>
    </source>
</evidence>
<evidence type="ECO:0000313" key="5">
    <source>
        <dbReference type="Proteomes" id="UP000295244"/>
    </source>
</evidence>
<evidence type="ECO:0000259" key="3">
    <source>
        <dbReference type="SMART" id="SM00822"/>
    </source>
</evidence>
<keyword evidence="2" id="KW-0560">Oxidoreductase</keyword>
<sequence>MIFSEGTVVWVTGSSTGIGRAAAIGFAREGCAVAVHYNSSEGPAQEVAGEIESLGREALLVRGDVSKAADVRRMVGEIERRFGRLDVLVNNAGALIERTTLSEMSEELWDRVMAVNLKSVFLCSQAALPLLRRSERARIINVTSIAARNGGGPGSMAYATAKGGVSTLTRAMAKELVGEGILVNAVAPGVIQTPFHERYTPPEVMEKLVSAIPIGRAGTPEETVGAMLFLASERANYVVGEVIEVNGGLLMD</sequence>
<organism evidence="4 5">
    <name type="scientific">Rubrobacter taiwanensis</name>
    <dbReference type="NCBI Taxonomy" id="185139"/>
    <lineage>
        <taxon>Bacteria</taxon>
        <taxon>Bacillati</taxon>
        <taxon>Actinomycetota</taxon>
        <taxon>Rubrobacteria</taxon>
        <taxon>Rubrobacterales</taxon>
        <taxon>Rubrobacteraceae</taxon>
        <taxon>Rubrobacter</taxon>
    </lineage>
</organism>
<accession>A0A4R1BQW1</accession>
<dbReference type="PANTHER" id="PTHR43639:SF1">
    <property type="entry name" value="SHORT-CHAIN DEHYDROGENASE_REDUCTASE FAMILY PROTEIN"/>
    <property type="match status" value="1"/>
</dbReference>
<feature type="domain" description="Ketoreductase" evidence="3">
    <location>
        <begin position="7"/>
        <end position="189"/>
    </location>
</feature>
<dbReference type="EMBL" id="SKBU01000007">
    <property type="protein sequence ID" value="TCJ19676.1"/>
    <property type="molecule type" value="Genomic_DNA"/>
</dbReference>
<comment type="similarity">
    <text evidence="1">Belongs to the short-chain dehydrogenases/reductases (SDR) family.</text>
</comment>
<dbReference type="SUPFAM" id="SSF51735">
    <property type="entry name" value="NAD(P)-binding Rossmann-fold domains"/>
    <property type="match status" value="1"/>
</dbReference>
<proteinExistence type="inferred from homology"/>
<reference evidence="4 5" key="1">
    <citation type="submission" date="2019-03" db="EMBL/GenBank/DDBJ databases">
        <title>Whole genome sequence of a novel Rubrobacter taiwanensis strain, isolated from Yellowstone National Park.</title>
        <authorList>
            <person name="Freed S."/>
            <person name="Ramaley R.F."/>
            <person name="Kyndt J.A."/>
        </authorList>
    </citation>
    <scope>NUCLEOTIDE SEQUENCE [LARGE SCALE GENOMIC DNA]</scope>
    <source>
        <strain evidence="4 5">Yellowstone</strain>
    </source>
</reference>